<dbReference type="NCBIfam" id="NF007955">
    <property type="entry name" value="PRK10674.1"/>
    <property type="match status" value="1"/>
</dbReference>
<dbReference type="Gene3D" id="1.25.40.80">
    <property type="match status" value="1"/>
</dbReference>
<evidence type="ECO:0000259" key="15">
    <source>
        <dbReference type="PROSITE" id="PS51645"/>
    </source>
</evidence>
<evidence type="ECO:0000256" key="12">
    <source>
        <dbReference type="PIRSR" id="PIRSR602081-1"/>
    </source>
</evidence>
<evidence type="ECO:0000256" key="10">
    <source>
        <dbReference type="ARBA" id="ARBA00059220"/>
    </source>
</evidence>
<feature type="binding site" evidence="12">
    <location>
        <begin position="386"/>
        <end position="388"/>
    </location>
    <ligand>
        <name>FAD</name>
        <dbReference type="ChEBI" id="CHEBI:57692"/>
    </ligand>
</feature>
<dbReference type="AlphaFoldDB" id="L8JBR3"/>
<feature type="binding site" evidence="12">
    <location>
        <begin position="288"/>
        <end position="295"/>
    </location>
    <ligand>
        <name>FAD</name>
        <dbReference type="ChEBI" id="CHEBI:57692"/>
    </ligand>
</feature>
<evidence type="ECO:0000256" key="6">
    <source>
        <dbReference type="ARBA" id="ARBA00022827"/>
    </source>
</evidence>
<comment type="similarity">
    <text evidence="14">Belongs to the DNA photolyase family.</text>
</comment>
<dbReference type="Pfam" id="PF00875">
    <property type="entry name" value="DNA_photolyase"/>
    <property type="match status" value="1"/>
</dbReference>
<dbReference type="InterPro" id="IPR005101">
    <property type="entry name" value="Cryptochr/Photolyase_FAD-bd"/>
</dbReference>
<comment type="caution">
    <text evidence="16">The sequence shown here is derived from an EMBL/GenBank/DDBJ whole genome shotgun (WGS) entry which is preliminary data.</text>
</comment>
<feature type="site" description="Electron transfer via tryptophanyl radical" evidence="13">
    <location>
        <position position="373"/>
    </location>
</feature>
<dbReference type="EC" id="4.1.99.3" evidence="3"/>
<keyword evidence="7 14" id="KW-0157">Chromophore</keyword>
<evidence type="ECO:0000313" key="17">
    <source>
        <dbReference type="Proteomes" id="UP000011134"/>
    </source>
</evidence>
<dbReference type="GO" id="GO:0009416">
    <property type="term" value="P:response to light stimulus"/>
    <property type="evidence" value="ECO:0007669"/>
    <property type="project" value="TreeGrafter"/>
</dbReference>
<organism evidence="16 17">
    <name type="scientific">Photobacterium marinum</name>
    <dbReference type="NCBI Taxonomy" id="1056511"/>
    <lineage>
        <taxon>Bacteria</taxon>
        <taxon>Pseudomonadati</taxon>
        <taxon>Pseudomonadota</taxon>
        <taxon>Gammaproteobacteria</taxon>
        <taxon>Vibrionales</taxon>
        <taxon>Vibrionaceae</taxon>
        <taxon>Photobacterium</taxon>
    </lineage>
</organism>
<sequence length="485" mass="55866">MANSKTGLVWFRADLRVVDNTALTAACQRSDNVIAIFTSTPMQWHEHNVAPIQVDLIQRRLGVLRSQLAEIGIPLLINEVADFEEAAKSVCEQAQKHQVNHVYCNKQYEWNEQKRDEITGHLLSEQGIKFSAFDDACIIEPGKVQTKNGDPYKVFTPFRKEWLRLFRLAMPKVQSVPQVKKESETSVSSLSEALFVHDKIELTYPKKDSLQWPVDEDAIRQRLRTFCSEKAQIYHEQRDIPAIDGTSCLSPYLTHGALSPRQCVSALLEVFPHCFDEPESGAFSWLNEIIWREFYRHLMVAFPRLSRDQPFQSWTRNISWRQSESDLAAWQQGRTGFPIVDAAMRQLKETGWMHNRLRMITASFLTKDLLINWREGERWFMSQLVDGDLAANNGGWQWAASTGTDAQPYFRVFNPTTQGERFDPDGKFIRTWVHELKDVPDKFIHQPHSWPGAVQINYPAPIVDHKSARLAAIEAFKIAKEQLEV</sequence>
<dbReference type="GO" id="GO:0000719">
    <property type="term" value="P:photoreactive repair"/>
    <property type="evidence" value="ECO:0007669"/>
    <property type="project" value="UniProtKB-ARBA"/>
</dbReference>
<dbReference type="PANTHER" id="PTHR11455:SF9">
    <property type="entry name" value="CRYPTOCHROME CIRCADIAN CLOCK 5 ISOFORM X1"/>
    <property type="match status" value="1"/>
</dbReference>
<comment type="cofactor">
    <cofactor evidence="1">
        <name>(6R)-5,10-methylene-5,6,7,8-tetrahydrofolate</name>
        <dbReference type="ChEBI" id="CHEBI:15636"/>
    </cofactor>
</comment>
<evidence type="ECO:0000256" key="1">
    <source>
        <dbReference type="ARBA" id="ARBA00001932"/>
    </source>
</evidence>
<dbReference type="PROSITE" id="PS00691">
    <property type="entry name" value="DNA_PHOTOLYASES_1_2"/>
    <property type="match status" value="1"/>
</dbReference>
<accession>L8JBR3</accession>
<evidence type="ECO:0000256" key="14">
    <source>
        <dbReference type="RuleBase" id="RU004182"/>
    </source>
</evidence>
<dbReference type="EMBL" id="AMZO01000016">
    <property type="protein sequence ID" value="ELR65713.1"/>
    <property type="molecule type" value="Genomic_DNA"/>
</dbReference>
<dbReference type="OrthoDB" id="9772484at2"/>
<dbReference type="SUPFAM" id="SSF48173">
    <property type="entry name" value="Cryptochrome/photolyase FAD-binding domain"/>
    <property type="match status" value="1"/>
</dbReference>
<dbReference type="Pfam" id="PF03441">
    <property type="entry name" value="FAD_binding_7"/>
    <property type="match status" value="1"/>
</dbReference>
<dbReference type="PROSITE" id="PS51645">
    <property type="entry name" value="PHR_CRY_ALPHA_BETA"/>
    <property type="match status" value="1"/>
</dbReference>
<dbReference type="PANTHER" id="PTHR11455">
    <property type="entry name" value="CRYPTOCHROME"/>
    <property type="match status" value="1"/>
</dbReference>
<dbReference type="GO" id="GO:0003904">
    <property type="term" value="F:deoxyribodipyrimidine photo-lyase activity"/>
    <property type="evidence" value="ECO:0007669"/>
    <property type="project" value="UniProtKB-EC"/>
</dbReference>
<comment type="cofactor">
    <cofactor evidence="12">
        <name>FAD</name>
        <dbReference type="ChEBI" id="CHEBI:57692"/>
    </cofactor>
    <text evidence="12">Binds 1 FAD per subunit.</text>
</comment>
<dbReference type="InterPro" id="IPR036134">
    <property type="entry name" value="Crypto/Photolyase_FAD-like_sf"/>
</dbReference>
<keyword evidence="6 12" id="KW-0274">FAD</keyword>
<dbReference type="Gene3D" id="3.40.50.620">
    <property type="entry name" value="HUPs"/>
    <property type="match status" value="1"/>
</dbReference>
<comment type="catalytic activity">
    <reaction evidence="9">
        <text>cyclobutadipyrimidine (in DNA) = 2 pyrimidine residues (in DNA).</text>
        <dbReference type="EC" id="4.1.99.3"/>
    </reaction>
</comment>
<dbReference type="InterPro" id="IPR002081">
    <property type="entry name" value="Cryptochrome/DNA_photolyase_1"/>
</dbReference>
<evidence type="ECO:0000256" key="9">
    <source>
        <dbReference type="ARBA" id="ARBA00033999"/>
    </source>
</evidence>
<reference evidence="16 17" key="1">
    <citation type="submission" date="2012-12" db="EMBL/GenBank/DDBJ databases">
        <title>Genome Assembly of Photobacterium sp. AK15.</title>
        <authorList>
            <person name="Khatri I."/>
            <person name="Vaidya B."/>
            <person name="Srinivas T.N.R."/>
            <person name="Subramanian S."/>
            <person name="Pinnaka A."/>
        </authorList>
    </citation>
    <scope>NUCLEOTIDE SEQUENCE [LARGE SCALE GENOMIC DNA]</scope>
    <source>
        <strain evidence="16 17">AK15</strain>
    </source>
</reference>
<dbReference type="PROSITE" id="PS00394">
    <property type="entry name" value="DNA_PHOTOLYASES_1_1"/>
    <property type="match status" value="1"/>
</dbReference>
<dbReference type="InterPro" id="IPR006050">
    <property type="entry name" value="DNA_photolyase_N"/>
</dbReference>
<feature type="binding site" evidence="12">
    <location>
        <position position="285"/>
    </location>
    <ligand>
        <name>FAD</name>
        <dbReference type="ChEBI" id="CHEBI:57692"/>
    </ligand>
</feature>
<dbReference type="Proteomes" id="UP000011134">
    <property type="component" value="Unassembled WGS sequence"/>
</dbReference>
<feature type="site" description="Electron transfer via tryptophanyl radical" evidence="13">
    <location>
        <position position="320"/>
    </location>
</feature>
<feature type="domain" description="Photolyase/cryptochrome alpha/beta" evidence="15">
    <location>
        <begin position="5"/>
        <end position="138"/>
    </location>
</feature>
<dbReference type="SUPFAM" id="SSF52425">
    <property type="entry name" value="Cryptochrome/photolyase, N-terminal domain"/>
    <property type="match status" value="1"/>
</dbReference>
<dbReference type="GO" id="GO:0003677">
    <property type="term" value="F:DNA binding"/>
    <property type="evidence" value="ECO:0007669"/>
    <property type="project" value="TreeGrafter"/>
</dbReference>
<evidence type="ECO:0000256" key="2">
    <source>
        <dbReference type="ARBA" id="ARBA00005862"/>
    </source>
</evidence>
<dbReference type="Gene3D" id="1.10.579.10">
    <property type="entry name" value="DNA Cyclobutane Dipyrimidine Photolyase, subunit A, domain 3"/>
    <property type="match status" value="1"/>
</dbReference>
<comment type="similarity">
    <text evidence="2">Belongs to the DNA photolyase class-1 family.</text>
</comment>
<evidence type="ECO:0000256" key="8">
    <source>
        <dbReference type="ARBA" id="ARBA00031671"/>
    </source>
</evidence>
<dbReference type="InterPro" id="IPR036155">
    <property type="entry name" value="Crypto/Photolyase_N_sf"/>
</dbReference>
<evidence type="ECO:0000256" key="11">
    <source>
        <dbReference type="ARBA" id="ARBA00083107"/>
    </source>
</evidence>
<evidence type="ECO:0000256" key="13">
    <source>
        <dbReference type="PIRSR" id="PIRSR602081-2"/>
    </source>
</evidence>
<keyword evidence="17" id="KW-1185">Reference proteome</keyword>
<evidence type="ECO:0000256" key="4">
    <source>
        <dbReference type="ARBA" id="ARBA00014046"/>
    </source>
</evidence>
<evidence type="ECO:0000313" key="16">
    <source>
        <dbReference type="EMBL" id="ELR65713.1"/>
    </source>
</evidence>
<evidence type="ECO:0000256" key="5">
    <source>
        <dbReference type="ARBA" id="ARBA00022630"/>
    </source>
</evidence>
<dbReference type="RefSeq" id="WP_007465686.1">
    <property type="nucleotide sequence ID" value="NZ_AMZO01000016.1"/>
</dbReference>
<dbReference type="InterPro" id="IPR014729">
    <property type="entry name" value="Rossmann-like_a/b/a_fold"/>
</dbReference>
<dbReference type="GO" id="GO:0071949">
    <property type="term" value="F:FAD binding"/>
    <property type="evidence" value="ECO:0007669"/>
    <property type="project" value="TreeGrafter"/>
</dbReference>
<feature type="site" description="Electron transfer via tryptophanyl radical" evidence="13">
    <location>
        <position position="396"/>
    </location>
</feature>
<name>L8JBR3_9GAMM</name>
<feature type="binding site" evidence="12">
    <location>
        <position position="234"/>
    </location>
    <ligand>
        <name>FAD</name>
        <dbReference type="ChEBI" id="CHEBI:57692"/>
    </ligand>
</feature>
<dbReference type="FunFam" id="1.10.579.10:FF:000003">
    <property type="entry name" value="Deoxyribodipyrimidine photo-lyase"/>
    <property type="match status" value="1"/>
</dbReference>
<protein>
    <recommendedName>
        <fullName evidence="4">Deoxyribodipyrimidine photo-lyase</fullName>
        <ecNumber evidence="3">4.1.99.3</ecNumber>
    </recommendedName>
    <alternativeName>
        <fullName evidence="8">DNA photolyase</fullName>
    </alternativeName>
    <alternativeName>
        <fullName evidence="11">Photoreactivating enzyme</fullName>
    </alternativeName>
</protein>
<comment type="function">
    <text evidence="10">Involved in repair of UV radiation-induced DNA damage. Catalyzes the light-dependent monomerization (300-600 nm) of cyclobutyl pyrimidine dimers (in cis-syn configuration), which are formed between adjacent bases on the same DNA strand upon exposure to ultraviolet radiation.</text>
</comment>
<evidence type="ECO:0000256" key="7">
    <source>
        <dbReference type="ARBA" id="ARBA00022991"/>
    </source>
</evidence>
<dbReference type="PATRIC" id="fig|1056511.3.peg.2290"/>
<evidence type="ECO:0000256" key="3">
    <source>
        <dbReference type="ARBA" id="ARBA00013149"/>
    </source>
</evidence>
<feature type="binding site" evidence="12">
    <location>
        <begin position="246"/>
        <end position="250"/>
    </location>
    <ligand>
        <name>FAD</name>
        <dbReference type="ChEBI" id="CHEBI:57692"/>
    </ligand>
</feature>
<proteinExistence type="inferred from homology"/>
<dbReference type="InterPro" id="IPR018394">
    <property type="entry name" value="DNA_photolyase_1_CS_C"/>
</dbReference>
<dbReference type="PRINTS" id="PR00147">
    <property type="entry name" value="DNAPHOTLYASE"/>
</dbReference>
<gene>
    <name evidence="16" type="ORF">C942_00798</name>
</gene>
<keyword evidence="16" id="KW-0456">Lyase</keyword>
<keyword evidence="5 12" id="KW-0285">Flavoprotein</keyword>